<evidence type="ECO:0000313" key="1">
    <source>
        <dbReference type="EMBL" id="GBL73320.1"/>
    </source>
</evidence>
<gene>
    <name evidence="1" type="ORF">AVEN_159355_1</name>
</gene>
<dbReference type="Proteomes" id="UP000499080">
    <property type="component" value="Unassembled WGS sequence"/>
</dbReference>
<comment type="caution">
    <text evidence="1">The sequence shown here is derived from an EMBL/GenBank/DDBJ whole genome shotgun (WGS) entry which is preliminary data.</text>
</comment>
<reference evidence="1 2" key="1">
    <citation type="journal article" date="2019" name="Sci. Rep.">
        <title>Orb-weaving spider Araneus ventricosus genome elucidates the spidroin gene catalogue.</title>
        <authorList>
            <person name="Kono N."/>
            <person name="Nakamura H."/>
            <person name="Ohtoshi R."/>
            <person name="Moran D.A.P."/>
            <person name="Shinohara A."/>
            <person name="Yoshida Y."/>
            <person name="Fujiwara M."/>
            <person name="Mori M."/>
            <person name="Tomita M."/>
            <person name="Arakawa K."/>
        </authorList>
    </citation>
    <scope>NUCLEOTIDE SEQUENCE [LARGE SCALE GENOMIC DNA]</scope>
</reference>
<name>A0A4Y2A0X7_ARAVE</name>
<dbReference type="EMBL" id="BGPR01000003">
    <property type="protein sequence ID" value="GBL73320.1"/>
    <property type="molecule type" value="Genomic_DNA"/>
</dbReference>
<sequence length="97" mass="11473">MSQELMKKQKYSSLLLIKLSENSYVLLPQEKFSRRPRKKLPTVHLTGTPTLLIKKREEDEVEDRIKQRHLLKVLQKEETTLVCKKLGPSRKIRETCN</sequence>
<evidence type="ECO:0000313" key="2">
    <source>
        <dbReference type="Proteomes" id="UP000499080"/>
    </source>
</evidence>
<dbReference type="AlphaFoldDB" id="A0A4Y2A0X7"/>
<organism evidence="1 2">
    <name type="scientific">Araneus ventricosus</name>
    <name type="common">Orbweaver spider</name>
    <name type="synonym">Epeira ventricosa</name>
    <dbReference type="NCBI Taxonomy" id="182803"/>
    <lineage>
        <taxon>Eukaryota</taxon>
        <taxon>Metazoa</taxon>
        <taxon>Ecdysozoa</taxon>
        <taxon>Arthropoda</taxon>
        <taxon>Chelicerata</taxon>
        <taxon>Arachnida</taxon>
        <taxon>Araneae</taxon>
        <taxon>Araneomorphae</taxon>
        <taxon>Entelegynae</taxon>
        <taxon>Araneoidea</taxon>
        <taxon>Araneidae</taxon>
        <taxon>Araneus</taxon>
    </lineage>
</organism>
<protein>
    <submittedName>
        <fullName evidence="1">Uncharacterized protein</fullName>
    </submittedName>
</protein>
<proteinExistence type="predicted"/>
<accession>A0A4Y2A0X7</accession>
<keyword evidence="2" id="KW-1185">Reference proteome</keyword>